<keyword evidence="1" id="KW-0812">Transmembrane</keyword>
<sequence>MTTSLPATADGAAVAVPAVSTPASQTKDTLAQMQGMVDRWRPLSVEVTRTLAQKARSLEAEQGGLRVDYSRASAWQVDRSTRVVRIPAADGQSVLNESSLSVVFDESDAVVGTSEMIFTPVSEVSGRVQSWVDGALRLDQTVDAPGIDADAAFASRAYQKGDWWGNFNQCLSNAGIASWVIAGIALACSAICVVTVGAGCVACLGAASAGFSGTVSFCITTANLNS</sequence>
<evidence type="ECO:0000256" key="1">
    <source>
        <dbReference type="SAM" id="Phobius"/>
    </source>
</evidence>
<dbReference type="AlphaFoldDB" id="A0A7W4YK83"/>
<comment type="caution">
    <text evidence="2">The sequence shown here is derived from an EMBL/GenBank/DDBJ whole genome shotgun (WGS) entry which is preliminary data.</text>
</comment>
<reference evidence="2 3" key="1">
    <citation type="submission" date="2020-08" db="EMBL/GenBank/DDBJ databases">
        <title>Sequencing the genomes of 1000 actinobacteria strains.</title>
        <authorList>
            <person name="Klenk H.-P."/>
        </authorList>
    </citation>
    <scope>NUCLEOTIDE SEQUENCE [LARGE SCALE GENOMIC DNA]</scope>
    <source>
        <strain evidence="2 3">DSM 20146</strain>
    </source>
</reference>
<accession>A0A7W4YK83</accession>
<protein>
    <submittedName>
        <fullName evidence="2">Uncharacterized protein</fullName>
    </submittedName>
</protein>
<evidence type="ECO:0000313" key="2">
    <source>
        <dbReference type="EMBL" id="MBB2968287.1"/>
    </source>
</evidence>
<name>A0A7W4YK83_LEIAQ</name>
<organism evidence="2 3">
    <name type="scientific">Leifsonia aquatica</name>
    <name type="common">Corynebacterium aquaticum</name>
    <dbReference type="NCBI Taxonomy" id="144185"/>
    <lineage>
        <taxon>Bacteria</taxon>
        <taxon>Bacillati</taxon>
        <taxon>Actinomycetota</taxon>
        <taxon>Actinomycetes</taxon>
        <taxon>Micrococcales</taxon>
        <taxon>Microbacteriaceae</taxon>
        <taxon>Leifsonia</taxon>
    </lineage>
</organism>
<dbReference type="EMBL" id="JACHVP010000003">
    <property type="protein sequence ID" value="MBB2968287.1"/>
    <property type="molecule type" value="Genomic_DNA"/>
</dbReference>
<keyword evidence="1" id="KW-0472">Membrane</keyword>
<feature type="transmembrane region" description="Helical" evidence="1">
    <location>
        <begin position="176"/>
        <end position="204"/>
    </location>
</feature>
<keyword evidence="1" id="KW-1133">Transmembrane helix</keyword>
<dbReference type="Proteomes" id="UP000538196">
    <property type="component" value="Unassembled WGS sequence"/>
</dbReference>
<proteinExistence type="predicted"/>
<gene>
    <name evidence="2" type="ORF">FHX33_003057</name>
</gene>
<evidence type="ECO:0000313" key="3">
    <source>
        <dbReference type="Proteomes" id="UP000538196"/>
    </source>
</evidence>
<keyword evidence="3" id="KW-1185">Reference proteome</keyword>